<name>A0A4U3KVW1_9BACT</name>
<proteinExistence type="predicted"/>
<dbReference type="RefSeq" id="WP_137262944.1">
    <property type="nucleotide sequence ID" value="NZ_SZQL01000014.1"/>
</dbReference>
<feature type="compositionally biased region" description="Basic and acidic residues" evidence="1">
    <location>
        <begin position="32"/>
        <end position="60"/>
    </location>
</feature>
<dbReference type="AlphaFoldDB" id="A0A4U3KVW1"/>
<feature type="compositionally biased region" description="Polar residues" evidence="1">
    <location>
        <begin position="1"/>
        <end position="11"/>
    </location>
</feature>
<gene>
    <name evidence="2" type="ORF">FC093_16680</name>
</gene>
<feature type="region of interest" description="Disordered" evidence="1">
    <location>
        <begin position="1"/>
        <end position="60"/>
    </location>
</feature>
<sequence>MAVNQALQSNAEKTEKKGATEDPPSDLVKQNEPGKEKTSEIKVPKEALENYKQSGREGEE</sequence>
<comment type="caution">
    <text evidence="2">The sequence shown here is derived from an EMBL/GenBank/DDBJ whole genome shotgun (WGS) entry which is preliminary data.</text>
</comment>
<protein>
    <submittedName>
        <fullName evidence="2">Uncharacterized protein</fullName>
    </submittedName>
</protein>
<organism evidence="2 3">
    <name type="scientific">Ilyomonas limi</name>
    <dbReference type="NCBI Taxonomy" id="2575867"/>
    <lineage>
        <taxon>Bacteria</taxon>
        <taxon>Pseudomonadati</taxon>
        <taxon>Bacteroidota</taxon>
        <taxon>Chitinophagia</taxon>
        <taxon>Chitinophagales</taxon>
        <taxon>Chitinophagaceae</taxon>
        <taxon>Ilyomonas</taxon>
    </lineage>
</organism>
<reference evidence="2 3" key="1">
    <citation type="submission" date="2019-05" db="EMBL/GenBank/DDBJ databases">
        <title>Panacibacter sp. strain 17mud1-8 Genome sequencing and assembly.</title>
        <authorList>
            <person name="Chhetri G."/>
        </authorList>
    </citation>
    <scope>NUCLEOTIDE SEQUENCE [LARGE SCALE GENOMIC DNA]</scope>
    <source>
        <strain evidence="2 3">17mud1-8</strain>
    </source>
</reference>
<keyword evidence="3" id="KW-1185">Reference proteome</keyword>
<evidence type="ECO:0000313" key="3">
    <source>
        <dbReference type="Proteomes" id="UP000305848"/>
    </source>
</evidence>
<dbReference type="EMBL" id="SZQL01000014">
    <property type="protein sequence ID" value="TKK66671.1"/>
    <property type="molecule type" value="Genomic_DNA"/>
</dbReference>
<dbReference type="Proteomes" id="UP000305848">
    <property type="component" value="Unassembled WGS sequence"/>
</dbReference>
<accession>A0A4U3KVW1</accession>
<evidence type="ECO:0000256" key="1">
    <source>
        <dbReference type="SAM" id="MobiDB-lite"/>
    </source>
</evidence>
<evidence type="ECO:0000313" key="2">
    <source>
        <dbReference type="EMBL" id="TKK66671.1"/>
    </source>
</evidence>